<reference evidence="8 9" key="1">
    <citation type="journal article" date="2013" name="Genome Announc.">
        <title>Genome Sequence of the Obligate Gammaproteobacterial Methanotroph Methylomicrobium album Strain BG8.</title>
        <authorList>
            <person name="Kits K.D."/>
            <person name="Kalyuzhnaya M.G."/>
            <person name="Klotz M.G."/>
            <person name="Jetten M.S."/>
            <person name="Op den Camp H.J."/>
            <person name="Vuilleumier S."/>
            <person name="Bringel F."/>
            <person name="Dispirito A.A."/>
            <person name="Murrell J.C."/>
            <person name="Bruce D."/>
            <person name="Cheng J.F."/>
            <person name="Copeland A."/>
            <person name="Goodwin L."/>
            <person name="Hauser L."/>
            <person name="Lajus A."/>
            <person name="Land M.L."/>
            <person name="Lapidus A."/>
            <person name="Lucas S."/>
            <person name="Medigue C."/>
            <person name="Pitluck S."/>
            <person name="Woyke T."/>
            <person name="Zeytun A."/>
            <person name="Stein L.Y."/>
        </authorList>
    </citation>
    <scope>NUCLEOTIDE SEQUENCE [LARGE SCALE GENOMIC DNA]</scope>
    <source>
        <strain evidence="8 9">BG8</strain>
    </source>
</reference>
<protein>
    <recommendedName>
        <fullName evidence="6">Transcription antitermination protein NusB</fullName>
    </recommendedName>
    <alternativeName>
        <fullName evidence="6">Antitermination factor NusB</fullName>
    </alternativeName>
</protein>
<comment type="similarity">
    <text evidence="1 6">Belongs to the NusB family.</text>
</comment>
<dbReference type="Proteomes" id="UP000005090">
    <property type="component" value="Chromosome"/>
</dbReference>
<dbReference type="GO" id="GO:0003723">
    <property type="term" value="F:RNA binding"/>
    <property type="evidence" value="ECO:0007669"/>
    <property type="project" value="UniProtKB-UniRule"/>
</dbReference>
<dbReference type="AlphaFoldDB" id="H8GLC6"/>
<dbReference type="Gene3D" id="1.10.940.10">
    <property type="entry name" value="NusB-like"/>
    <property type="match status" value="1"/>
</dbReference>
<dbReference type="InterPro" id="IPR035926">
    <property type="entry name" value="NusB-like_sf"/>
</dbReference>
<dbReference type="eggNOG" id="COG0781">
    <property type="taxonomic scope" value="Bacteria"/>
</dbReference>
<dbReference type="Pfam" id="PF01029">
    <property type="entry name" value="NusB"/>
    <property type="match status" value="1"/>
</dbReference>
<evidence type="ECO:0000313" key="9">
    <source>
        <dbReference type="Proteomes" id="UP000005090"/>
    </source>
</evidence>
<evidence type="ECO:0000256" key="1">
    <source>
        <dbReference type="ARBA" id="ARBA00005952"/>
    </source>
</evidence>
<dbReference type="InterPro" id="IPR006027">
    <property type="entry name" value="NusB_RsmB_TIM44"/>
</dbReference>
<dbReference type="PANTHER" id="PTHR11078:SF3">
    <property type="entry name" value="ANTITERMINATION NUSB DOMAIN-CONTAINING PROTEIN"/>
    <property type="match status" value="1"/>
</dbReference>
<dbReference type="GO" id="GO:0006353">
    <property type="term" value="P:DNA-templated transcription termination"/>
    <property type="evidence" value="ECO:0007669"/>
    <property type="project" value="UniProtKB-UniRule"/>
</dbReference>
<dbReference type="STRING" id="686340.Metal_0262"/>
<evidence type="ECO:0000256" key="5">
    <source>
        <dbReference type="ARBA" id="ARBA00023163"/>
    </source>
</evidence>
<keyword evidence="4 6" id="KW-0805">Transcription regulation</keyword>
<evidence type="ECO:0000256" key="4">
    <source>
        <dbReference type="ARBA" id="ARBA00023015"/>
    </source>
</evidence>
<dbReference type="NCBIfam" id="TIGR01951">
    <property type="entry name" value="nusB"/>
    <property type="match status" value="1"/>
</dbReference>
<evidence type="ECO:0000259" key="7">
    <source>
        <dbReference type="Pfam" id="PF01029"/>
    </source>
</evidence>
<dbReference type="GO" id="GO:0031564">
    <property type="term" value="P:transcription antitermination"/>
    <property type="evidence" value="ECO:0007669"/>
    <property type="project" value="UniProtKB-KW"/>
</dbReference>
<dbReference type="RefSeq" id="WP_005368854.1">
    <property type="nucleotide sequence ID" value="NZ_CM001475.1"/>
</dbReference>
<accession>H8GLC6</accession>
<feature type="domain" description="NusB/RsmB/TIM44" evidence="7">
    <location>
        <begin position="7"/>
        <end position="130"/>
    </location>
</feature>
<evidence type="ECO:0000256" key="6">
    <source>
        <dbReference type="HAMAP-Rule" id="MF_00073"/>
    </source>
</evidence>
<dbReference type="PANTHER" id="PTHR11078">
    <property type="entry name" value="N UTILIZATION SUBSTANCE PROTEIN B-RELATED"/>
    <property type="match status" value="1"/>
</dbReference>
<sequence length="152" mass="17160">MSQARTHARQAAVQALYQWQMSGHNLGEIERQFLEDGRLKDAQKSYFNELLFGVPKNLEAIDQLLAEFVDRPIDKIDPVERAILRIGVYELEYRLDMPYRVILNEGINLAKCFGADGSHKYVNGILDKVAQKKRAAEVKSKKSAGTKIQGPG</sequence>
<dbReference type="HAMAP" id="MF_00073">
    <property type="entry name" value="NusB"/>
    <property type="match status" value="1"/>
</dbReference>
<dbReference type="GO" id="GO:0005829">
    <property type="term" value="C:cytosol"/>
    <property type="evidence" value="ECO:0007669"/>
    <property type="project" value="TreeGrafter"/>
</dbReference>
<keyword evidence="5 6" id="KW-0804">Transcription</keyword>
<organism evidence="8 9">
    <name type="scientific">Methylomicrobium album BG8</name>
    <dbReference type="NCBI Taxonomy" id="686340"/>
    <lineage>
        <taxon>Bacteria</taxon>
        <taxon>Pseudomonadati</taxon>
        <taxon>Pseudomonadota</taxon>
        <taxon>Gammaproteobacteria</taxon>
        <taxon>Methylococcales</taxon>
        <taxon>Methylococcaceae</taxon>
        <taxon>Methylomicrobium</taxon>
    </lineage>
</organism>
<keyword evidence="2 6" id="KW-0889">Transcription antitermination</keyword>
<name>H8GLC6_METAL</name>
<evidence type="ECO:0000256" key="2">
    <source>
        <dbReference type="ARBA" id="ARBA00022814"/>
    </source>
</evidence>
<evidence type="ECO:0000256" key="3">
    <source>
        <dbReference type="ARBA" id="ARBA00022884"/>
    </source>
</evidence>
<keyword evidence="9" id="KW-1185">Reference proteome</keyword>
<keyword evidence="3 6" id="KW-0694">RNA-binding</keyword>
<proteinExistence type="inferred from homology"/>
<gene>
    <name evidence="6" type="primary">nusB</name>
    <name evidence="8" type="ORF">Metal_0262</name>
</gene>
<dbReference type="SUPFAM" id="SSF48013">
    <property type="entry name" value="NusB-like"/>
    <property type="match status" value="1"/>
</dbReference>
<evidence type="ECO:0000313" key="8">
    <source>
        <dbReference type="EMBL" id="EIC28125.1"/>
    </source>
</evidence>
<dbReference type="EMBL" id="CM001475">
    <property type="protein sequence ID" value="EIC28125.1"/>
    <property type="molecule type" value="Genomic_DNA"/>
</dbReference>
<dbReference type="InterPro" id="IPR011605">
    <property type="entry name" value="NusB_fam"/>
</dbReference>
<comment type="function">
    <text evidence="6">Involved in transcription antitermination. Required for transcription of ribosomal RNA (rRNA) genes. Binds specifically to the boxA antiterminator sequence of the ribosomal RNA (rrn) operons.</text>
</comment>
<dbReference type="HOGENOM" id="CLU_087843_4_1_6"/>